<dbReference type="SUPFAM" id="SSF51182">
    <property type="entry name" value="RmlC-like cupins"/>
    <property type="match status" value="1"/>
</dbReference>
<dbReference type="PANTHER" id="PTHR46797:SF1">
    <property type="entry name" value="METHYLPHOSPHONATE SYNTHASE"/>
    <property type="match status" value="1"/>
</dbReference>
<dbReference type="Pfam" id="PF01381">
    <property type="entry name" value="HTH_3"/>
    <property type="match status" value="1"/>
</dbReference>
<dbReference type="Gene3D" id="1.10.260.40">
    <property type="entry name" value="lambda repressor-like DNA-binding domains"/>
    <property type="match status" value="1"/>
</dbReference>
<dbReference type="CDD" id="cd00093">
    <property type="entry name" value="HTH_XRE"/>
    <property type="match status" value="1"/>
</dbReference>
<reference evidence="4" key="2">
    <citation type="submission" date="2016-01" db="EMBL/GenBank/DDBJ databases">
        <title>First complete genome sequence of a species in the genus Microterricola, an extremophilic cold active enzyme producing strain ERGS5:02 isolated from Sikkim Himalaya.</title>
        <authorList>
            <person name="Kumar R."/>
            <person name="Singh D."/>
            <person name="Swarnkar M.K."/>
        </authorList>
    </citation>
    <scope>NUCLEOTIDE SEQUENCE [LARGE SCALE GENOMIC DNA]</scope>
    <source>
        <strain evidence="4">ERGS5:02</strain>
    </source>
</reference>
<dbReference type="InterPro" id="IPR014710">
    <property type="entry name" value="RmlC-like_jellyroll"/>
</dbReference>
<dbReference type="InterPro" id="IPR010982">
    <property type="entry name" value="Lambda_DNA-bd_dom_sf"/>
</dbReference>
<dbReference type="KEGG" id="mvd:AWU67_08065"/>
<gene>
    <name evidence="3" type="ORF">AWU67_08065</name>
</gene>
<reference evidence="3 4" key="1">
    <citation type="journal article" date="2016" name="J. Biotechnol.">
        <title>First complete genome sequence of a species in the genus Microterricola, an extremophilic cold active enzyme producing bacterial strain ERGS5:02 isolated from Sikkim Himalaya.</title>
        <authorList>
            <person name="Himanshu"/>
            <person name="Swarnkar M.K."/>
            <person name="Singh D."/>
            <person name="Kumar R."/>
        </authorList>
    </citation>
    <scope>NUCLEOTIDE SEQUENCE [LARGE SCALE GENOMIC DNA]</scope>
    <source>
        <strain evidence="3 4">ERGS5:02</strain>
    </source>
</reference>
<feature type="domain" description="HTH cro/C1-type" evidence="2">
    <location>
        <begin position="18"/>
        <end position="72"/>
    </location>
</feature>
<dbReference type="GO" id="GO:0003677">
    <property type="term" value="F:DNA binding"/>
    <property type="evidence" value="ECO:0007669"/>
    <property type="project" value="UniProtKB-KW"/>
</dbReference>
<dbReference type="InterPro" id="IPR050807">
    <property type="entry name" value="TransReg_Diox_bact_type"/>
</dbReference>
<dbReference type="PANTHER" id="PTHR46797">
    <property type="entry name" value="HTH-TYPE TRANSCRIPTIONAL REGULATOR"/>
    <property type="match status" value="1"/>
</dbReference>
<name>A0A0X8E3P5_9MICO</name>
<proteinExistence type="predicted"/>
<dbReference type="InterPro" id="IPR011051">
    <property type="entry name" value="RmlC_Cupin_sf"/>
</dbReference>
<dbReference type="InterPro" id="IPR013096">
    <property type="entry name" value="Cupin_2"/>
</dbReference>
<organism evidence="3 4">
    <name type="scientific">Microterricola viridarii</name>
    <dbReference type="NCBI Taxonomy" id="412690"/>
    <lineage>
        <taxon>Bacteria</taxon>
        <taxon>Bacillati</taxon>
        <taxon>Actinomycetota</taxon>
        <taxon>Actinomycetes</taxon>
        <taxon>Micrococcales</taxon>
        <taxon>Microbacteriaceae</taxon>
        <taxon>Microterricola</taxon>
    </lineage>
</organism>
<dbReference type="OrthoDB" id="513181at2"/>
<dbReference type="GO" id="GO:0003700">
    <property type="term" value="F:DNA-binding transcription factor activity"/>
    <property type="evidence" value="ECO:0007669"/>
    <property type="project" value="TreeGrafter"/>
</dbReference>
<evidence type="ECO:0000256" key="1">
    <source>
        <dbReference type="ARBA" id="ARBA00023125"/>
    </source>
</evidence>
<evidence type="ECO:0000259" key="2">
    <source>
        <dbReference type="PROSITE" id="PS50943"/>
    </source>
</evidence>
<sequence length="194" mass="21049">MSEHSDIANALAGIGPRLNRIRTQRGFTLQEVAERAGTSASTISRLESGQRRASLELLFPLARAYGLSLDDLVGAPEFGDPRVRLRPLQRNGRVVIPLTRNPGAVQAWKMVLPVEPVPVELQRHDGSEWLYVLSGSVRLIVGDRDLVLGAGEVADFDTRVPHWFGATGTAPAEILSLFDRSGARAHLPEASDAV</sequence>
<dbReference type="AlphaFoldDB" id="A0A0X8E3P5"/>
<keyword evidence="1" id="KW-0238">DNA-binding</keyword>
<dbReference type="EMBL" id="CP014145">
    <property type="protein sequence ID" value="AMB58828.1"/>
    <property type="molecule type" value="Genomic_DNA"/>
</dbReference>
<dbReference type="GO" id="GO:0005829">
    <property type="term" value="C:cytosol"/>
    <property type="evidence" value="ECO:0007669"/>
    <property type="project" value="TreeGrafter"/>
</dbReference>
<dbReference type="SMART" id="SM00530">
    <property type="entry name" value="HTH_XRE"/>
    <property type="match status" value="1"/>
</dbReference>
<dbReference type="Pfam" id="PF07883">
    <property type="entry name" value="Cupin_2"/>
    <property type="match status" value="1"/>
</dbReference>
<dbReference type="RefSeq" id="WP_067227701.1">
    <property type="nucleotide sequence ID" value="NZ_CP014145.1"/>
</dbReference>
<protein>
    <submittedName>
        <fullName evidence="3">XRE family transcriptional regulator</fullName>
    </submittedName>
</protein>
<evidence type="ECO:0000313" key="4">
    <source>
        <dbReference type="Proteomes" id="UP000058305"/>
    </source>
</evidence>
<dbReference type="InterPro" id="IPR001387">
    <property type="entry name" value="Cro/C1-type_HTH"/>
</dbReference>
<dbReference type="Gene3D" id="2.60.120.10">
    <property type="entry name" value="Jelly Rolls"/>
    <property type="match status" value="1"/>
</dbReference>
<dbReference type="Proteomes" id="UP000058305">
    <property type="component" value="Chromosome"/>
</dbReference>
<keyword evidence="4" id="KW-1185">Reference proteome</keyword>
<evidence type="ECO:0000313" key="3">
    <source>
        <dbReference type="EMBL" id="AMB58828.1"/>
    </source>
</evidence>
<dbReference type="PROSITE" id="PS50943">
    <property type="entry name" value="HTH_CROC1"/>
    <property type="match status" value="1"/>
</dbReference>
<dbReference type="CDD" id="cd02209">
    <property type="entry name" value="cupin_XRE_C"/>
    <property type="match status" value="1"/>
</dbReference>
<accession>A0A0X8E3P5</accession>
<dbReference type="SUPFAM" id="SSF47413">
    <property type="entry name" value="lambda repressor-like DNA-binding domains"/>
    <property type="match status" value="1"/>
</dbReference>